<feature type="signal peptide" evidence="4">
    <location>
        <begin position="1"/>
        <end position="24"/>
    </location>
</feature>
<feature type="chain" id="PRO_5041976678" description="Alpha-galactosidase" evidence="4">
    <location>
        <begin position="25"/>
        <end position="352"/>
    </location>
</feature>
<accession>A0AAD9J3T8</accession>
<dbReference type="CDD" id="cd14792">
    <property type="entry name" value="GH27"/>
    <property type="match status" value="1"/>
</dbReference>
<evidence type="ECO:0000256" key="3">
    <source>
        <dbReference type="ARBA" id="ARBA00023295"/>
    </source>
</evidence>
<dbReference type="InterPro" id="IPR017853">
    <property type="entry name" value="GH"/>
</dbReference>
<keyword evidence="3" id="KW-0326">Glycosidase</keyword>
<evidence type="ECO:0000256" key="2">
    <source>
        <dbReference type="ARBA" id="ARBA00022801"/>
    </source>
</evidence>
<organism evidence="5 6">
    <name type="scientific">Paralvinella palmiformis</name>
    <dbReference type="NCBI Taxonomy" id="53620"/>
    <lineage>
        <taxon>Eukaryota</taxon>
        <taxon>Metazoa</taxon>
        <taxon>Spiralia</taxon>
        <taxon>Lophotrochozoa</taxon>
        <taxon>Annelida</taxon>
        <taxon>Polychaeta</taxon>
        <taxon>Sedentaria</taxon>
        <taxon>Canalipalpata</taxon>
        <taxon>Terebellida</taxon>
        <taxon>Terebelliformia</taxon>
        <taxon>Alvinellidae</taxon>
        <taxon>Paralvinella</taxon>
    </lineage>
</organism>
<dbReference type="InterPro" id="IPR000111">
    <property type="entry name" value="Glyco_hydro_27/36_CS"/>
</dbReference>
<dbReference type="InterPro" id="IPR002241">
    <property type="entry name" value="Glyco_hydro_27"/>
</dbReference>
<dbReference type="InterPro" id="IPR013785">
    <property type="entry name" value="Aldolase_TIM"/>
</dbReference>
<dbReference type="Pfam" id="PF16499">
    <property type="entry name" value="Melibiase_2"/>
    <property type="match status" value="2"/>
</dbReference>
<protein>
    <recommendedName>
        <fullName evidence="7">Alpha-galactosidase</fullName>
    </recommendedName>
</protein>
<dbReference type="GO" id="GO:0005737">
    <property type="term" value="C:cytoplasm"/>
    <property type="evidence" value="ECO:0007669"/>
    <property type="project" value="TreeGrafter"/>
</dbReference>
<dbReference type="SUPFAM" id="SSF51011">
    <property type="entry name" value="Glycosyl hydrolase domain"/>
    <property type="match status" value="1"/>
</dbReference>
<evidence type="ECO:0000256" key="1">
    <source>
        <dbReference type="ARBA" id="ARBA00009743"/>
    </source>
</evidence>
<keyword evidence="2" id="KW-0378">Hydrolase</keyword>
<dbReference type="PANTHER" id="PTHR11452">
    <property type="entry name" value="ALPHA-GALACTOSIDASE/ALPHA-N-ACETYLGALACTOSAMINIDASE"/>
    <property type="match status" value="1"/>
</dbReference>
<name>A0AAD9J3T8_9ANNE</name>
<evidence type="ECO:0000256" key="4">
    <source>
        <dbReference type="SAM" id="SignalP"/>
    </source>
</evidence>
<reference evidence="5" key="1">
    <citation type="journal article" date="2023" name="Mol. Biol. Evol.">
        <title>Third-Generation Sequencing Reveals the Adaptive Role of the Epigenome in Three Deep-Sea Polychaetes.</title>
        <authorList>
            <person name="Perez M."/>
            <person name="Aroh O."/>
            <person name="Sun Y."/>
            <person name="Lan Y."/>
            <person name="Juniper S.K."/>
            <person name="Young C.R."/>
            <person name="Angers B."/>
            <person name="Qian P.Y."/>
        </authorList>
    </citation>
    <scope>NUCLEOTIDE SEQUENCE</scope>
    <source>
        <strain evidence="5">P08H-3</strain>
    </source>
</reference>
<dbReference type="GO" id="GO:0016139">
    <property type="term" value="P:glycoside catabolic process"/>
    <property type="evidence" value="ECO:0007669"/>
    <property type="project" value="TreeGrafter"/>
</dbReference>
<sequence>MDVTILLLWLIVIGFYDNGQHCNALDNGLARTPPMGWLSWERFECNVDCDEDPENCIGDVGYQYVAIDDCWPATERDHNGRLQPDIRRFPNGLKFGLYEDVGRHTCAGLPGCQDHYQLDAETFAEWGVDMIKFDGCNTDVEHYEYGYPAMGRFLNKTGRPIMYSCEWPIYPRAKGVKLVIGNYGMSESEERVQFGMWAIISSPLLMSVDLRAINERSKSLLQNKRVIAINQDPLGAQGRRVINMYNGMLQFWTKPILPRGSFAVAVVYLKQSGYPLETSAKLRDLGIYEAARYRFTEVFDDLEIGILTPHENITCRVDPPGIVLMKAVPLNKRTMTDRKNNANINDLRYFEV</sequence>
<dbReference type="EMBL" id="JAODUP010000701">
    <property type="protein sequence ID" value="KAK2145115.1"/>
    <property type="molecule type" value="Genomic_DNA"/>
</dbReference>
<dbReference type="Gene3D" id="2.60.40.1180">
    <property type="entry name" value="Golgi alpha-mannosidase II"/>
    <property type="match status" value="1"/>
</dbReference>
<dbReference type="Proteomes" id="UP001208570">
    <property type="component" value="Unassembled WGS sequence"/>
</dbReference>
<evidence type="ECO:0008006" key="7">
    <source>
        <dbReference type="Google" id="ProtNLM"/>
    </source>
</evidence>
<dbReference type="GO" id="GO:0009311">
    <property type="term" value="P:oligosaccharide metabolic process"/>
    <property type="evidence" value="ECO:0007669"/>
    <property type="project" value="TreeGrafter"/>
</dbReference>
<evidence type="ECO:0000313" key="6">
    <source>
        <dbReference type="Proteomes" id="UP001208570"/>
    </source>
</evidence>
<dbReference type="SUPFAM" id="SSF51445">
    <property type="entry name" value="(Trans)glycosidases"/>
    <property type="match status" value="1"/>
</dbReference>
<dbReference type="GO" id="GO:0004557">
    <property type="term" value="F:alpha-galactosidase activity"/>
    <property type="evidence" value="ECO:0007669"/>
    <property type="project" value="TreeGrafter"/>
</dbReference>
<dbReference type="Gene3D" id="3.20.20.70">
    <property type="entry name" value="Aldolase class I"/>
    <property type="match status" value="2"/>
</dbReference>
<gene>
    <name evidence="5" type="ORF">LSH36_701g00040</name>
</gene>
<comment type="caution">
    <text evidence="5">The sequence shown here is derived from an EMBL/GenBank/DDBJ whole genome shotgun (WGS) entry which is preliminary data.</text>
</comment>
<proteinExistence type="inferred from homology"/>
<keyword evidence="6" id="KW-1185">Reference proteome</keyword>
<dbReference type="PROSITE" id="PS00512">
    <property type="entry name" value="ALPHA_GALACTOSIDASE"/>
    <property type="match status" value="1"/>
</dbReference>
<dbReference type="AlphaFoldDB" id="A0AAD9J3T8"/>
<dbReference type="PANTHER" id="PTHR11452:SF83">
    <property type="entry name" value="ALPHA-GALACTOSIDASE"/>
    <property type="match status" value="1"/>
</dbReference>
<evidence type="ECO:0000313" key="5">
    <source>
        <dbReference type="EMBL" id="KAK2145115.1"/>
    </source>
</evidence>
<keyword evidence="4" id="KW-0732">Signal</keyword>
<dbReference type="InterPro" id="IPR013780">
    <property type="entry name" value="Glyco_hydro_b"/>
</dbReference>
<comment type="similarity">
    <text evidence="1">Belongs to the glycosyl hydrolase 27 family.</text>
</comment>